<sequence>MPGVLGVAGRGGATRGKEGGEVVGVADYKRENVVLAVGVAEVDITATGGRGGKGKAVRVLHWVGDELWSLGSAGVAPPERLEVSSKLGADIEEGGVSLEGLGINDEKEEEEGESSKAAEKRPEPDDGGDEHPFPELTTAEVDHAFRDALVYSLHEVLQNSDRTPNAHHAMKFPLPSAYVLSELILPRLPSANPGYSIQKTSWRKVQKMLKQMDKDNLVKIKERGGDVLVYAVNWDSDRIRTFTPYPIEKPRKKAADSTGVAPAASASGSSSAAASAKIVELYKPPVKAGAIYDVTKTSTKAFYTAAQVRETLYKYFTAPTPSDEPLVSQTNARMITLNPTLADLLIDDSRDVELLRAGRATRDMLAERFLRLHQPYYSIVLPNGEETKPRAGQPPKVVITLESRQGRKTVTRVKGMETFGVDAAKFMEELKSVAASSVTKGPIEGGGKAMEGMVEVMVQGDKTAEIERLLVKAGVRRADLTLDNRLKKKK</sequence>
<dbReference type="SUPFAM" id="SSF55159">
    <property type="entry name" value="eIF1-like"/>
    <property type="match status" value="1"/>
</dbReference>
<dbReference type="Gene3D" id="3.10.400.20">
    <property type="match status" value="1"/>
</dbReference>
<organism evidence="3 4">
    <name type="scientific">Drechslerella stenobrocha 248</name>
    <dbReference type="NCBI Taxonomy" id="1043628"/>
    <lineage>
        <taxon>Eukaryota</taxon>
        <taxon>Fungi</taxon>
        <taxon>Dikarya</taxon>
        <taxon>Ascomycota</taxon>
        <taxon>Pezizomycotina</taxon>
        <taxon>Orbiliomycetes</taxon>
        <taxon>Orbiliales</taxon>
        <taxon>Orbiliaceae</taxon>
        <taxon>Drechslerella</taxon>
    </lineage>
</organism>
<protein>
    <recommendedName>
        <fullName evidence="2">SUI1 domain-containing protein</fullName>
    </recommendedName>
</protein>
<dbReference type="InterPro" id="IPR039757">
    <property type="entry name" value="EIF2D"/>
</dbReference>
<proteinExistence type="predicted"/>
<dbReference type="OrthoDB" id="199771at2759"/>
<dbReference type="GO" id="GO:0003743">
    <property type="term" value="F:translation initiation factor activity"/>
    <property type="evidence" value="ECO:0007669"/>
    <property type="project" value="InterPro"/>
</dbReference>
<dbReference type="InterPro" id="IPR039759">
    <property type="entry name" value="eIF2D_SUI1"/>
</dbReference>
<feature type="compositionally biased region" description="Basic and acidic residues" evidence="1">
    <location>
        <begin position="113"/>
        <end position="133"/>
    </location>
</feature>
<dbReference type="GO" id="GO:0001731">
    <property type="term" value="P:formation of translation preinitiation complex"/>
    <property type="evidence" value="ECO:0007669"/>
    <property type="project" value="InterPro"/>
</dbReference>
<evidence type="ECO:0000313" key="4">
    <source>
        <dbReference type="Proteomes" id="UP000024837"/>
    </source>
</evidence>
<dbReference type="Pfam" id="PF25304">
    <property type="entry name" value="WHD_eIF2D"/>
    <property type="match status" value="1"/>
</dbReference>
<name>W7HTW8_9PEZI</name>
<dbReference type="AlphaFoldDB" id="W7HTW8"/>
<evidence type="ECO:0000259" key="2">
    <source>
        <dbReference type="PROSITE" id="PS50296"/>
    </source>
</evidence>
<dbReference type="PANTHER" id="PTHR12217">
    <property type="entry name" value="EUKARYOTIC TRANSLATION INITIATION FACTOR 2D"/>
    <property type="match status" value="1"/>
</dbReference>
<dbReference type="Pfam" id="PF01253">
    <property type="entry name" value="SUI1"/>
    <property type="match status" value="1"/>
</dbReference>
<dbReference type="InterPro" id="IPR001950">
    <property type="entry name" value="SUI1"/>
</dbReference>
<dbReference type="PROSITE" id="PS50890">
    <property type="entry name" value="PUA"/>
    <property type="match status" value="1"/>
</dbReference>
<feature type="domain" description="SUI1" evidence="2">
    <location>
        <begin position="397"/>
        <end position="474"/>
    </location>
</feature>
<dbReference type="Gene3D" id="3.30.780.10">
    <property type="entry name" value="SUI1-like domain"/>
    <property type="match status" value="1"/>
</dbReference>
<dbReference type="PANTHER" id="PTHR12217:SF4">
    <property type="entry name" value="EUKARYOTIC TRANSLATION INITIATION FACTOR 2D"/>
    <property type="match status" value="1"/>
</dbReference>
<dbReference type="CDD" id="cd11608">
    <property type="entry name" value="eIF2D_C"/>
    <property type="match status" value="1"/>
</dbReference>
<accession>W7HTW8</accession>
<dbReference type="Proteomes" id="UP000024837">
    <property type="component" value="Unassembled WGS sequence"/>
</dbReference>
<dbReference type="HOGENOM" id="CLU_012487_1_0_1"/>
<reference evidence="3 4" key="1">
    <citation type="submission" date="2013-05" db="EMBL/GenBank/DDBJ databases">
        <title>Drechslerella stenobrocha genome reveals carnivorous origination and mechanical trapping mechanism of predatory fungi.</title>
        <authorList>
            <person name="Liu X."/>
            <person name="Zhang W."/>
            <person name="Liu K."/>
        </authorList>
    </citation>
    <scope>NUCLEOTIDE SEQUENCE [LARGE SCALE GENOMIC DNA]</scope>
    <source>
        <strain evidence="3 4">248</strain>
    </source>
</reference>
<gene>
    <name evidence="3" type="ORF">DRE_07650</name>
</gene>
<dbReference type="InterPro" id="IPR036877">
    <property type="entry name" value="SUI1_dom_sf"/>
</dbReference>
<evidence type="ECO:0000313" key="3">
    <source>
        <dbReference type="EMBL" id="EWC43403.1"/>
    </source>
</evidence>
<dbReference type="PROSITE" id="PS50296">
    <property type="entry name" value="SUI1"/>
    <property type="match status" value="1"/>
</dbReference>
<keyword evidence="4" id="KW-1185">Reference proteome</keyword>
<dbReference type="InterPro" id="IPR057429">
    <property type="entry name" value="WH_eIF2D"/>
</dbReference>
<feature type="region of interest" description="Disordered" evidence="1">
    <location>
        <begin position="97"/>
        <end position="135"/>
    </location>
</feature>
<evidence type="ECO:0000256" key="1">
    <source>
        <dbReference type="SAM" id="MobiDB-lite"/>
    </source>
</evidence>
<dbReference type="EMBL" id="KI966466">
    <property type="protein sequence ID" value="EWC43403.1"/>
    <property type="molecule type" value="Genomic_DNA"/>
</dbReference>